<protein>
    <submittedName>
        <fullName evidence="3">Gliding motility-associated C-terminal domain-containing protein</fullName>
    </submittedName>
</protein>
<reference evidence="4" key="1">
    <citation type="submission" date="2016-10" db="EMBL/GenBank/DDBJ databases">
        <authorList>
            <person name="Varghese N."/>
            <person name="Submissions S."/>
        </authorList>
    </citation>
    <scope>NUCLEOTIDE SEQUENCE [LARGE SCALE GENOMIC DNA]</scope>
    <source>
        <strain evidence="4">DSM 22251</strain>
    </source>
</reference>
<dbReference type="InterPro" id="IPR026341">
    <property type="entry name" value="T9SS_type_B"/>
</dbReference>
<dbReference type="Pfam" id="PF13585">
    <property type="entry name" value="CHU_C"/>
    <property type="match status" value="1"/>
</dbReference>
<dbReference type="EMBL" id="FORQ01000003">
    <property type="protein sequence ID" value="SFJ01333.1"/>
    <property type="molecule type" value="Genomic_DNA"/>
</dbReference>
<dbReference type="InterPro" id="IPR035234">
    <property type="entry name" value="IgGFc-bd_N"/>
</dbReference>
<dbReference type="Pfam" id="PF17517">
    <property type="entry name" value="IgGFc_binding"/>
    <property type="match status" value="1"/>
</dbReference>
<feature type="chain" id="PRO_5015337588" evidence="1">
    <location>
        <begin position="21"/>
        <end position="847"/>
    </location>
</feature>
<organism evidence="3 4">
    <name type="scientific">Kaistella treverensis</name>
    <dbReference type="NCBI Taxonomy" id="631455"/>
    <lineage>
        <taxon>Bacteria</taxon>
        <taxon>Pseudomonadati</taxon>
        <taxon>Bacteroidota</taxon>
        <taxon>Flavobacteriia</taxon>
        <taxon>Flavobacteriales</taxon>
        <taxon>Weeksellaceae</taxon>
        <taxon>Chryseobacterium group</taxon>
        <taxon>Kaistella</taxon>
    </lineage>
</organism>
<dbReference type="RefSeq" id="WP_089820044.1">
    <property type="nucleotide sequence ID" value="NZ_FORQ01000003.1"/>
</dbReference>
<feature type="domain" description="IgGFc-binding protein N-terminal" evidence="2">
    <location>
        <begin position="138"/>
        <end position="480"/>
    </location>
</feature>
<proteinExistence type="predicted"/>
<dbReference type="AlphaFoldDB" id="A0A1I3MWF5"/>
<evidence type="ECO:0000259" key="2">
    <source>
        <dbReference type="Pfam" id="PF17517"/>
    </source>
</evidence>
<gene>
    <name evidence="3" type="ORF">SAMN05421638_1835</name>
</gene>
<accession>A0A1I3MWF5</accession>
<evidence type="ECO:0000256" key="1">
    <source>
        <dbReference type="SAM" id="SignalP"/>
    </source>
</evidence>
<dbReference type="Proteomes" id="UP000242560">
    <property type="component" value="Unassembled WGS sequence"/>
</dbReference>
<dbReference type="NCBIfam" id="TIGR04131">
    <property type="entry name" value="Bac_Flav_CTERM"/>
    <property type="match status" value="1"/>
</dbReference>
<keyword evidence="4" id="KW-1185">Reference proteome</keyword>
<sequence>MKFSKILISLFLCLGIFSKAQLDLEHWFPPVYQSGSLYKLSEFAIYLSTEKEEPFKVNVYSNNILLKTVEISKSNPFSFQIEDTSMILVSTDRRVMKVLQAGIHLAGEKSFYASLRLATGRTVTSAPIADVLSSKGKSGLGKDFFTVMDQIILYGNNPSGMNYFASVIATKDNTHVKVSDYDKTIIFSDDQKHENLEFTLQKGESYIIAMDKSKNNPSGILDDNDPNLIGMRITTDQPVIVSNGNFASQNIGAEGPGNMNLDQAMPITKIGKEYFIANAMTKTEAGLEKVIVFATKNGTKVYFNNETEPYKILNKGEHFISPSPNRRNTWVDGTQEGFKNEDAMEIATRGMFIRTSQPAYLYQLIGGYNFMVRGPVPDRTDFTSGMLFSYPLDKDYLPDPRQNLSNTIQIPKINELGAVFVVNNKVIVKTPSNASVIFNGAPVTEFSDIPGKAGWSYFTRINLGGDISVNSNKSLMVDTVGGYRYAGYGAGYTGFSNDPFIIKNGNCIEEGVFLYLNNNDFDGFQWKRDGVNIPGENKPTIIPKLPGNYTCVLSYMDFTFTTTPIRVDGCPYRVIEKDEGLQCLSFTADASFSPPRPRDVVVSTKILTEPLRGKARIVDEVLFVEIDKDFSGENRLVYEIKGESGFSQTVKLNFSIYPPPNVQLQESIFPKGFRNTSYVYNLAEAVISNPGNNRIRYFQTEDANSSSEITGSVINNFATTKTEVFAQIIYGSGCTILIPISLTQTKIPDQPGDPNALLNNFFSPNSDGINDFWCYENLGNLSTLRLAIYDRYGTKVYEHTNNESCWDGKNKNGISFPVGTYWVFYIVTDSEGNKIQKSQWVVLKNSN</sequence>
<keyword evidence="1" id="KW-0732">Signal</keyword>
<feature type="signal peptide" evidence="1">
    <location>
        <begin position="1"/>
        <end position="20"/>
    </location>
</feature>
<name>A0A1I3MWF5_9FLAO</name>
<evidence type="ECO:0000313" key="4">
    <source>
        <dbReference type="Proteomes" id="UP000242560"/>
    </source>
</evidence>
<evidence type="ECO:0000313" key="3">
    <source>
        <dbReference type="EMBL" id="SFJ01333.1"/>
    </source>
</evidence>